<comment type="caution">
    <text evidence="2">The sequence shown here is derived from an EMBL/GenBank/DDBJ whole genome shotgun (WGS) entry which is preliminary data.</text>
</comment>
<reference evidence="2" key="1">
    <citation type="submission" date="2019-09" db="EMBL/GenBank/DDBJ databases">
        <authorList>
            <person name="Teo W.F.A."/>
            <person name="Duangmal K."/>
        </authorList>
    </citation>
    <scope>NUCLEOTIDE SEQUENCE [LARGE SCALE GENOMIC DNA]</scope>
    <source>
        <strain evidence="2">K81G1</strain>
    </source>
</reference>
<evidence type="ECO:0000313" key="2">
    <source>
        <dbReference type="EMBL" id="KAA9164374.1"/>
    </source>
</evidence>
<dbReference type="NCBIfam" id="NF006010">
    <property type="entry name" value="PRK08142.1"/>
    <property type="match status" value="1"/>
</dbReference>
<name>A0A5N0VG08_9PSEU</name>
<gene>
    <name evidence="2" type="ORF">FPZ12_007200</name>
</gene>
<evidence type="ECO:0000313" key="3">
    <source>
        <dbReference type="Proteomes" id="UP000319769"/>
    </source>
</evidence>
<keyword evidence="3" id="KW-1185">Reference proteome</keyword>
<organism evidence="2 3">
    <name type="scientific">Amycolatopsis acidicola</name>
    <dbReference type="NCBI Taxonomy" id="2596893"/>
    <lineage>
        <taxon>Bacteria</taxon>
        <taxon>Bacillati</taxon>
        <taxon>Actinomycetota</taxon>
        <taxon>Actinomycetes</taxon>
        <taxon>Pseudonocardiales</taxon>
        <taxon>Pseudonocardiaceae</taxon>
        <taxon>Amycolatopsis</taxon>
    </lineage>
</organism>
<dbReference type="Pfam" id="PF22691">
    <property type="entry name" value="Thiolase_C_1"/>
    <property type="match status" value="1"/>
</dbReference>
<dbReference type="PANTHER" id="PTHR42870:SF1">
    <property type="entry name" value="NON-SPECIFIC LIPID-TRANSFER PROTEIN-LIKE 2"/>
    <property type="match status" value="1"/>
</dbReference>
<dbReference type="PANTHER" id="PTHR42870">
    <property type="entry name" value="ACETYL-COA C-ACETYLTRANSFERASE"/>
    <property type="match status" value="1"/>
</dbReference>
<dbReference type="AlphaFoldDB" id="A0A5N0VG08"/>
<proteinExistence type="predicted"/>
<evidence type="ECO:0000259" key="1">
    <source>
        <dbReference type="Pfam" id="PF22691"/>
    </source>
</evidence>
<dbReference type="InterPro" id="IPR002155">
    <property type="entry name" value="Thiolase"/>
</dbReference>
<protein>
    <submittedName>
        <fullName evidence="2">Thiolase domain-containing protein</fullName>
    </submittedName>
</protein>
<feature type="domain" description="Thiolase C-terminal" evidence="1">
    <location>
        <begin position="236"/>
        <end position="381"/>
    </location>
</feature>
<dbReference type="OrthoDB" id="9785768at2"/>
<dbReference type="RefSeq" id="WP_144747024.1">
    <property type="nucleotide sequence ID" value="NZ_VMNW02000007.1"/>
</dbReference>
<dbReference type="EMBL" id="VMNW02000007">
    <property type="protein sequence ID" value="KAA9164374.1"/>
    <property type="molecule type" value="Genomic_DNA"/>
</dbReference>
<accession>A0A5N0VG08</accession>
<dbReference type="Gene3D" id="3.40.47.10">
    <property type="match status" value="1"/>
</dbReference>
<dbReference type="InterPro" id="IPR055140">
    <property type="entry name" value="Thiolase_C_2"/>
</dbReference>
<dbReference type="Proteomes" id="UP000319769">
    <property type="component" value="Unassembled WGS sequence"/>
</dbReference>
<dbReference type="GO" id="GO:0016747">
    <property type="term" value="F:acyltransferase activity, transferring groups other than amino-acyl groups"/>
    <property type="evidence" value="ECO:0007669"/>
    <property type="project" value="InterPro"/>
</dbReference>
<dbReference type="CDD" id="cd00829">
    <property type="entry name" value="SCP-x_thiolase"/>
    <property type="match status" value="1"/>
</dbReference>
<dbReference type="SUPFAM" id="SSF53901">
    <property type="entry name" value="Thiolase-like"/>
    <property type="match status" value="2"/>
</dbReference>
<dbReference type="PIRSF" id="PIRSF000429">
    <property type="entry name" value="Ac-CoA_Ac_transf"/>
    <property type="match status" value="1"/>
</dbReference>
<sequence>MSSAATAFVAGAFEHPGRRLPDKSVAQIHAEVALGALSDAGLSLDDVDGYLCSGDAPGGATVMADFLGLRVRYVASTDIGGSSYVTLADQAATAIENGDCEIALITMAGRPRTGKRRSAPVDTPFHAFEGIYGHTTVASYALAARRHMHEFGTTAAQLAEVKVAASRHAQHNPDAMLRDPVTADDVLASPMIADPLHRLDCCVITDGGGALVVVSEAVARKLSRQCVKVLGSATTVKHTDLGRIDLTHTGAVVTGPLALERAGVRTGDIDYASIYDSFTITVVQTIEDLGFCAKGEGGKFVEDGTLRAPHGALPVNTDGGSLCNNHPANRGGLIRTLEAVRQLRGEAASAVQVPDCAVALVHGTGGYLGSRMGSATMILGRDE</sequence>
<dbReference type="InterPro" id="IPR016039">
    <property type="entry name" value="Thiolase-like"/>
</dbReference>